<proteinExistence type="predicted"/>
<evidence type="ECO:0000313" key="2">
    <source>
        <dbReference type="Proteomes" id="UP001054945"/>
    </source>
</evidence>
<dbReference type="Proteomes" id="UP001054945">
    <property type="component" value="Unassembled WGS sequence"/>
</dbReference>
<dbReference type="EMBL" id="BPLR01008940">
    <property type="protein sequence ID" value="GIY28380.1"/>
    <property type="molecule type" value="Genomic_DNA"/>
</dbReference>
<reference evidence="1 2" key="1">
    <citation type="submission" date="2021-06" db="EMBL/GenBank/DDBJ databases">
        <title>Caerostris extrusa draft genome.</title>
        <authorList>
            <person name="Kono N."/>
            <person name="Arakawa K."/>
        </authorList>
    </citation>
    <scope>NUCLEOTIDE SEQUENCE [LARGE SCALE GENOMIC DNA]</scope>
</reference>
<dbReference type="AlphaFoldDB" id="A0AAV4S2R2"/>
<accession>A0AAV4S2R2</accession>
<gene>
    <name evidence="1" type="ORF">CEXT_340311</name>
</gene>
<organism evidence="1 2">
    <name type="scientific">Caerostris extrusa</name>
    <name type="common">Bark spider</name>
    <name type="synonym">Caerostris bankana</name>
    <dbReference type="NCBI Taxonomy" id="172846"/>
    <lineage>
        <taxon>Eukaryota</taxon>
        <taxon>Metazoa</taxon>
        <taxon>Ecdysozoa</taxon>
        <taxon>Arthropoda</taxon>
        <taxon>Chelicerata</taxon>
        <taxon>Arachnida</taxon>
        <taxon>Araneae</taxon>
        <taxon>Araneomorphae</taxon>
        <taxon>Entelegynae</taxon>
        <taxon>Araneoidea</taxon>
        <taxon>Araneidae</taxon>
        <taxon>Caerostris</taxon>
    </lineage>
</organism>
<name>A0AAV4S2R2_CAEEX</name>
<protein>
    <submittedName>
        <fullName evidence="1">Uncharacterized protein</fullName>
    </submittedName>
</protein>
<evidence type="ECO:0000313" key="1">
    <source>
        <dbReference type="EMBL" id="GIY28380.1"/>
    </source>
</evidence>
<sequence length="135" mass="15701">MRQLLRVTKLNLVQSWALRIHLEQEKSGEWTGHKMNGRALPKEHHEEVGYSSSSPPTPPIEETCYGEANIFRGVVVLLSVIRHRARCCGISADGIETRRMVELEKDWTGINAERRKWIEQRRARRNESEGQRQLE</sequence>
<comment type="caution">
    <text evidence="1">The sequence shown here is derived from an EMBL/GenBank/DDBJ whole genome shotgun (WGS) entry which is preliminary data.</text>
</comment>
<keyword evidence="2" id="KW-1185">Reference proteome</keyword>